<evidence type="ECO:0000256" key="2">
    <source>
        <dbReference type="ARBA" id="ARBA00022630"/>
    </source>
</evidence>
<dbReference type="RefSeq" id="WP_353307308.1">
    <property type="nucleotide sequence ID" value="NZ_AP028956.1"/>
</dbReference>
<gene>
    <name evidence="7" type="ORF">SAP269_21510</name>
</gene>
<dbReference type="InterPro" id="IPR036134">
    <property type="entry name" value="Crypto/Photolyase_FAD-like_sf"/>
</dbReference>
<dbReference type="PANTHER" id="PTHR11455">
    <property type="entry name" value="CRYPTOCHROME"/>
    <property type="match status" value="1"/>
</dbReference>
<dbReference type="InterPro" id="IPR005101">
    <property type="entry name" value="Cryptochr/Photolyase_FAD-bd"/>
</dbReference>
<keyword evidence="8" id="KW-1185">Reference proteome</keyword>
<organism evidence="7 8">
    <name type="scientific">Spiroplasma ixodetis</name>
    <dbReference type="NCBI Taxonomy" id="2141"/>
    <lineage>
        <taxon>Bacteria</taxon>
        <taxon>Bacillati</taxon>
        <taxon>Mycoplasmatota</taxon>
        <taxon>Mollicutes</taxon>
        <taxon>Entomoplasmatales</taxon>
        <taxon>Spiroplasmataceae</taxon>
        <taxon>Spiroplasma</taxon>
    </lineage>
</organism>
<dbReference type="InterPro" id="IPR014729">
    <property type="entry name" value="Rossmann-like_a/b/a_fold"/>
</dbReference>
<dbReference type="Proteomes" id="UP001473424">
    <property type="component" value="Plasmid pSAP_1"/>
</dbReference>
<keyword evidence="3 4" id="KW-0274">FAD</keyword>
<keyword evidence="2 4" id="KW-0285">Flavoprotein</keyword>
<dbReference type="Gene3D" id="3.40.50.620">
    <property type="entry name" value="HUPs"/>
    <property type="match status" value="1"/>
</dbReference>
<geneLocation type="plasmid" evidence="7 8">
    <name>pSAP_1</name>
</geneLocation>
<dbReference type="PANTHER" id="PTHR11455:SF9">
    <property type="entry name" value="CRYPTOCHROME CIRCADIAN CLOCK 5 ISOFORM X1"/>
    <property type="match status" value="1"/>
</dbReference>
<dbReference type="InterPro" id="IPR036155">
    <property type="entry name" value="Crypto/Photolyase_N_sf"/>
</dbReference>
<dbReference type="SUPFAM" id="SSF48173">
    <property type="entry name" value="Cryptochrome/photolyase FAD-binding domain"/>
    <property type="match status" value="1"/>
</dbReference>
<dbReference type="SUPFAM" id="SSF52425">
    <property type="entry name" value="Cryptochrome/photolyase, N-terminal domain"/>
    <property type="match status" value="1"/>
</dbReference>
<evidence type="ECO:0000259" key="6">
    <source>
        <dbReference type="PROSITE" id="PS51645"/>
    </source>
</evidence>
<evidence type="ECO:0000256" key="5">
    <source>
        <dbReference type="SAM" id="Coils"/>
    </source>
</evidence>
<dbReference type="PRINTS" id="PR00147">
    <property type="entry name" value="DNAPHOTLYASE"/>
</dbReference>
<accession>A0ABM8JUH2</accession>
<protein>
    <submittedName>
        <fullName evidence="7">Deoxyribodipyrimidine photo-lyase</fullName>
    </submittedName>
</protein>
<dbReference type="Gene3D" id="1.10.579.10">
    <property type="entry name" value="DNA Cyclobutane Dipyrimidine Photolyase, subunit A, domain 3"/>
    <property type="match status" value="1"/>
</dbReference>
<feature type="domain" description="Photolyase/cryptochrome alpha/beta" evidence="6">
    <location>
        <begin position="1"/>
        <end position="127"/>
    </location>
</feature>
<dbReference type="EMBL" id="AP028956">
    <property type="protein sequence ID" value="BET39562.1"/>
    <property type="molecule type" value="Genomic_DNA"/>
</dbReference>
<keyword evidence="4" id="KW-0157">Chromophore</keyword>
<dbReference type="Pfam" id="PF03441">
    <property type="entry name" value="FAD_binding_7"/>
    <property type="match status" value="1"/>
</dbReference>
<keyword evidence="5" id="KW-0175">Coiled coil</keyword>
<name>A0ABM8JUH2_9MOLU</name>
<proteinExistence type="inferred from homology"/>
<dbReference type="InterPro" id="IPR002081">
    <property type="entry name" value="Cryptochrome/DNA_photolyase_1"/>
</dbReference>
<feature type="coiled-coil region" evidence="5">
    <location>
        <begin position="411"/>
        <end position="438"/>
    </location>
</feature>
<evidence type="ECO:0000313" key="7">
    <source>
        <dbReference type="EMBL" id="BET39562.1"/>
    </source>
</evidence>
<sequence length="445" mass="53444">MNIFILHRDFRIHDNKGLIALSKEEKEIYLIFILTNEQIKNNKFFNLKSFQAMIFCLKQLNKIIHINVLKAENELNAIRNLINQGIIINKIYTNKDFSPYALERSQQLKNLSKEIGFIYREFHDYMLFAPHEIKKDDGSFYQIFTPYWNAIKTNKFNITISKTPKFRAMKLPNCEDIKHLKDNDFNLPLTREKVEIIVNRLSKNYQNQRDKIDLIKNSTSHISTAIKYGIVSIREVHFWAIQRFVYFDNSFSRQLIWRDFFYQATYNAMIEKKWKFGTNWIKKMNDIIWDNNIENFKKWCKGETGIPLIDAGMNELNNYGTMHNRVRMICGSYLVKNLNIDWRWGEKYFAQKLIDYDPIVNQCSWQWVAGTGFDAQQYIRIFNPYLQQIKYDPNFVYINHFLSRTKNIEEIVDFKKSVQEAKKRYQNLKSNIQIYNIKNNKSQKM</sequence>
<comment type="cofactor">
    <cofactor evidence="1">
        <name>FAD</name>
        <dbReference type="ChEBI" id="CHEBI:57692"/>
    </cofactor>
</comment>
<dbReference type="Pfam" id="PF00875">
    <property type="entry name" value="DNA_photolyase"/>
    <property type="match status" value="1"/>
</dbReference>
<evidence type="ECO:0000256" key="3">
    <source>
        <dbReference type="ARBA" id="ARBA00022827"/>
    </source>
</evidence>
<dbReference type="Gene3D" id="1.25.40.80">
    <property type="match status" value="1"/>
</dbReference>
<comment type="similarity">
    <text evidence="4">Belongs to the DNA photolyase family.</text>
</comment>
<evidence type="ECO:0000313" key="8">
    <source>
        <dbReference type="Proteomes" id="UP001473424"/>
    </source>
</evidence>
<dbReference type="InterPro" id="IPR006050">
    <property type="entry name" value="DNA_photolyase_N"/>
</dbReference>
<evidence type="ECO:0000256" key="1">
    <source>
        <dbReference type="ARBA" id="ARBA00001974"/>
    </source>
</evidence>
<dbReference type="PROSITE" id="PS51645">
    <property type="entry name" value="PHR_CRY_ALPHA_BETA"/>
    <property type="match status" value="1"/>
</dbReference>
<keyword evidence="7" id="KW-0614">Plasmid</keyword>
<reference evidence="8" key="1">
    <citation type="journal article" date="2024" name="FEMS Microbiol. Lett.">
        <title>Genomic insights into Spiroplasma endosymbionts that induce male-killing and protective phenotypes in the pea aphid.</title>
        <authorList>
            <person name="Arai H."/>
            <person name="Legeai F."/>
            <person name="Kageyama D."/>
            <person name="Sugio A."/>
            <person name="Simon J.C."/>
        </authorList>
    </citation>
    <scope>NUCLEOTIDE SEQUENCE [LARGE SCALE GENOMIC DNA]</scope>
    <source>
        <strain evidence="8">sAp269</strain>
        <plasmid evidence="8">pSAP_1</plasmid>
    </source>
</reference>
<feature type="coiled-coil region" evidence="5">
    <location>
        <begin position="191"/>
        <end position="218"/>
    </location>
</feature>
<evidence type="ECO:0000256" key="4">
    <source>
        <dbReference type="RuleBase" id="RU004182"/>
    </source>
</evidence>